<organism evidence="7 8">
    <name type="scientific">Lipomyces tetrasporus</name>
    <dbReference type="NCBI Taxonomy" id="54092"/>
    <lineage>
        <taxon>Eukaryota</taxon>
        <taxon>Fungi</taxon>
        <taxon>Dikarya</taxon>
        <taxon>Ascomycota</taxon>
        <taxon>Saccharomycotina</taxon>
        <taxon>Lipomycetes</taxon>
        <taxon>Lipomycetales</taxon>
        <taxon>Lipomycetaceae</taxon>
        <taxon>Lipomyces</taxon>
    </lineage>
</organism>
<evidence type="ECO:0000256" key="5">
    <source>
        <dbReference type="ARBA" id="ARBA00023136"/>
    </source>
</evidence>
<feature type="transmembrane region" description="Helical" evidence="6">
    <location>
        <begin position="148"/>
        <end position="167"/>
    </location>
</feature>
<reference evidence="7" key="1">
    <citation type="submission" date="2023-03" db="EMBL/GenBank/DDBJ databases">
        <title>Near-Complete genome sequence of Lipomyces tetrasporous NRRL Y-64009, an oleaginous yeast capable of growing on lignocellulosic hydrolysates.</title>
        <authorList>
            <consortium name="Lawrence Berkeley National Laboratory"/>
            <person name="Jagtap S.S."/>
            <person name="Liu J.-J."/>
            <person name="Walukiewicz H.E."/>
            <person name="Pangilinan J."/>
            <person name="Lipzen A."/>
            <person name="Ahrendt S."/>
            <person name="Koriabine M."/>
            <person name="Cobaugh K."/>
            <person name="Salamov A."/>
            <person name="Yoshinaga Y."/>
            <person name="Ng V."/>
            <person name="Daum C."/>
            <person name="Grigoriev I.V."/>
            <person name="Slininger P.J."/>
            <person name="Dien B.S."/>
            <person name="Jin Y.-S."/>
            <person name="Rao C.V."/>
        </authorList>
    </citation>
    <scope>NUCLEOTIDE SEQUENCE</scope>
    <source>
        <strain evidence="7">NRRL Y-64009</strain>
    </source>
</reference>
<dbReference type="InterPro" id="IPR005828">
    <property type="entry name" value="MFS_sugar_transport-like"/>
</dbReference>
<evidence type="ECO:0000256" key="3">
    <source>
        <dbReference type="ARBA" id="ARBA00022692"/>
    </source>
</evidence>
<comment type="subcellular location">
    <subcellularLocation>
        <location evidence="1">Membrane</location>
    </subcellularLocation>
</comment>
<keyword evidence="4 6" id="KW-1133">Transmembrane helix</keyword>
<dbReference type="InterPro" id="IPR050814">
    <property type="entry name" value="Myo-inositol_Transporter"/>
</dbReference>
<dbReference type="PANTHER" id="PTHR48020">
    <property type="entry name" value="PROTON MYO-INOSITOL COTRANSPORTER"/>
    <property type="match status" value="1"/>
</dbReference>
<evidence type="ECO:0000313" key="8">
    <source>
        <dbReference type="Proteomes" id="UP001217417"/>
    </source>
</evidence>
<gene>
    <name evidence="7" type="ORF">POJ06DRAFT_258554</name>
</gene>
<dbReference type="GO" id="GO:1904679">
    <property type="term" value="P:myo-inositol import across plasma membrane"/>
    <property type="evidence" value="ECO:0007669"/>
    <property type="project" value="TreeGrafter"/>
</dbReference>
<keyword evidence="2" id="KW-0813">Transport</keyword>
<dbReference type="PANTHER" id="PTHR48020:SF12">
    <property type="entry name" value="PROTON MYO-INOSITOL COTRANSPORTER"/>
    <property type="match status" value="1"/>
</dbReference>
<dbReference type="InterPro" id="IPR036259">
    <property type="entry name" value="MFS_trans_sf"/>
</dbReference>
<name>A0AAD7QNI0_9ASCO</name>
<evidence type="ECO:0000256" key="2">
    <source>
        <dbReference type="ARBA" id="ARBA00022448"/>
    </source>
</evidence>
<keyword evidence="3 6" id="KW-0812">Transmembrane</keyword>
<accession>A0AAD7QNI0</accession>
<evidence type="ECO:0000256" key="6">
    <source>
        <dbReference type="SAM" id="Phobius"/>
    </source>
</evidence>
<proteinExistence type="predicted"/>
<protein>
    <submittedName>
        <fullName evidence="7">General substrate transporter</fullName>
    </submittedName>
</protein>
<dbReference type="SUPFAM" id="SSF103473">
    <property type="entry name" value="MFS general substrate transporter"/>
    <property type="match status" value="1"/>
</dbReference>
<evidence type="ECO:0000313" key="7">
    <source>
        <dbReference type="EMBL" id="KAJ8098106.1"/>
    </source>
</evidence>
<feature type="transmembrane region" description="Helical" evidence="6">
    <location>
        <begin position="121"/>
        <end position="141"/>
    </location>
</feature>
<dbReference type="RefSeq" id="XP_056041556.1">
    <property type="nucleotide sequence ID" value="XM_056188277.1"/>
</dbReference>
<feature type="transmembrane region" description="Helical" evidence="6">
    <location>
        <begin position="97"/>
        <end position="115"/>
    </location>
</feature>
<dbReference type="Pfam" id="PF00083">
    <property type="entry name" value="Sugar_tr"/>
    <property type="match status" value="1"/>
</dbReference>
<feature type="transmembrane region" description="Helical" evidence="6">
    <location>
        <begin position="179"/>
        <end position="197"/>
    </location>
</feature>
<dbReference type="EMBL" id="JARPMG010000009">
    <property type="protein sequence ID" value="KAJ8098106.1"/>
    <property type="molecule type" value="Genomic_DNA"/>
</dbReference>
<dbReference type="GO" id="GO:0016020">
    <property type="term" value="C:membrane"/>
    <property type="evidence" value="ECO:0007669"/>
    <property type="project" value="UniProtKB-SubCell"/>
</dbReference>
<evidence type="ECO:0000256" key="4">
    <source>
        <dbReference type="ARBA" id="ARBA00022989"/>
    </source>
</evidence>
<comment type="caution">
    <text evidence="7">The sequence shown here is derived from an EMBL/GenBank/DDBJ whole genome shotgun (WGS) entry which is preliminary data.</text>
</comment>
<sequence>MVMFIYMPETPRYLVRRGQIKRARRVVRKWIYRTSNGEVDKDVVVRKVKLLELYNSEEHPNWSTYRRFRKTLKELYLVPGHFRAWIVACGLQGIQQLCGFNSLMYFSAIIFQVIGFNKPTAVLLIVAETNMAFTILAFVLIDIVGRRRILLCTIWGMAAALVLNIAFHFLPPEATQSNSWAIIILIAMMVYVAFYVSGIDDISEEKSFLL</sequence>
<keyword evidence="5 6" id="KW-0472">Membrane</keyword>
<keyword evidence="8" id="KW-1185">Reference proteome</keyword>
<dbReference type="AlphaFoldDB" id="A0AAD7QNI0"/>
<dbReference type="GeneID" id="80883443"/>
<evidence type="ECO:0000256" key="1">
    <source>
        <dbReference type="ARBA" id="ARBA00004370"/>
    </source>
</evidence>
<dbReference type="GO" id="GO:0005366">
    <property type="term" value="F:myo-inositol:proton symporter activity"/>
    <property type="evidence" value="ECO:0007669"/>
    <property type="project" value="TreeGrafter"/>
</dbReference>
<dbReference type="Proteomes" id="UP001217417">
    <property type="component" value="Unassembled WGS sequence"/>
</dbReference>
<dbReference type="Gene3D" id="1.20.1250.20">
    <property type="entry name" value="MFS general substrate transporter like domains"/>
    <property type="match status" value="1"/>
</dbReference>